<keyword evidence="2" id="KW-1133">Transmembrane helix</keyword>
<organism evidence="4 5">
    <name type="scientific">Aquisphaera giovannonii</name>
    <dbReference type="NCBI Taxonomy" id="406548"/>
    <lineage>
        <taxon>Bacteria</taxon>
        <taxon>Pseudomonadati</taxon>
        <taxon>Planctomycetota</taxon>
        <taxon>Planctomycetia</taxon>
        <taxon>Isosphaerales</taxon>
        <taxon>Isosphaeraceae</taxon>
        <taxon>Aquisphaera</taxon>
    </lineage>
</organism>
<gene>
    <name evidence="4" type="ORF">OJF2_17960</name>
</gene>
<sequence length="700" mass="76351">MNTFAQTVAWLAIQVTALLVPATACHLFASRRGPAAGASVAAAALGLTLGLTACAPCVGLLAIRLTAVPVAAVTPGPAASTAGRPPEPQASAEHPPGLAISWRTLAATLRNFEHRVGEASAPHAGGLRIAAWGLLTLAAIGSSRLALGLLEVRRCRRRGAVLRDQGFLGELESLRTAMGVLVPIEVRELPEAIPAATAGWRRPVILLPADWRAWPVADLRAVLAHELAHIRRSDYVIGLVAGLAQALHAYHPLVAWLASRLRMAQEQAADALAAEVSGGRHVYRAVLARMALEQDVGRRRWPVSPFSPTRGTLIRRIQMLESNGGEFDRSGQRSHRWQAGGLLAAVALVISLVPNPLRASPPSDAAAETRPGAIPAFDLSYIPTNAMGVFACRPSEISRRPRVDALCMALTFDIGAYLAELGEGFAPFWGEHPLMLNEIEQVTCGLQFGLKPDERRELRSFAMASLMLRTVRPYDWNGLIRAVWPDATEHHVEGKVYFKVKALSLGTNPCFSVADDRTLIHMQEDAIVAILGRPSPMPPLFVQRAEWKEVERDFVTVVLDNSRDRIRAATRREETLDKDDAFARFISLAERVFFGLSTSDDVRFNMLIFPRDGITQEKLARMVEQVRDLSIKDLLKVDDVDDLSPRVMRSRGLLVAILRSIVISRESFGLRLANQPSTPDAAVKLIELLVLDGKPKAHQE</sequence>
<keyword evidence="5" id="KW-1185">Reference proteome</keyword>
<feature type="region of interest" description="Disordered" evidence="1">
    <location>
        <begin position="76"/>
        <end position="95"/>
    </location>
</feature>
<feature type="transmembrane region" description="Helical" evidence="2">
    <location>
        <begin position="40"/>
        <end position="63"/>
    </location>
</feature>
<evidence type="ECO:0000256" key="2">
    <source>
        <dbReference type="SAM" id="Phobius"/>
    </source>
</evidence>
<dbReference type="RefSeq" id="WP_148593067.1">
    <property type="nucleotide sequence ID" value="NZ_CP042997.1"/>
</dbReference>
<dbReference type="EMBL" id="CP042997">
    <property type="protein sequence ID" value="QEH33295.1"/>
    <property type="molecule type" value="Genomic_DNA"/>
</dbReference>
<accession>A0A5B9VZT8</accession>
<name>A0A5B9VZT8_9BACT</name>
<protein>
    <submittedName>
        <fullName evidence="4">BlaR1 peptidase M56</fullName>
    </submittedName>
</protein>
<dbReference type="CDD" id="cd07341">
    <property type="entry name" value="M56_BlaR1_MecR1_like"/>
    <property type="match status" value="1"/>
</dbReference>
<dbReference type="PANTHER" id="PTHR34978:SF3">
    <property type="entry name" value="SLR0241 PROTEIN"/>
    <property type="match status" value="1"/>
</dbReference>
<dbReference type="PANTHER" id="PTHR34978">
    <property type="entry name" value="POSSIBLE SENSOR-TRANSDUCER PROTEIN BLAR"/>
    <property type="match status" value="1"/>
</dbReference>
<evidence type="ECO:0000256" key="1">
    <source>
        <dbReference type="SAM" id="MobiDB-lite"/>
    </source>
</evidence>
<dbReference type="Pfam" id="PF05569">
    <property type="entry name" value="Peptidase_M56"/>
    <property type="match status" value="1"/>
</dbReference>
<dbReference type="InterPro" id="IPR052173">
    <property type="entry name" value="Beta-lactam_resp_regulator"/>
</dbReference>
<evidence type="ECO:0000259" key="3">
    <source>
        <dbReference type="Pfam" id="PF05569"/>
    </source>
</evidence>
<dbReference type="AlphaFoldDB" id="A0A5B9VZT8"/>
<feature type="transmembrane region" description="Helical" evidence="2">
    <location>
        <begin position="129"/>
        <end position="150"/>
    </location>
</feature>
<dbReference type="KEGG" id="agv:OJF2_17960"/>
<keyword evidence="2" id="KW-0812">Transmembrane</keyword>
<keyword evidence="2" id="KW-0472">Membrane</keyword>
<dbReference type="InterPro" id="IPR008756">
    <property type="entry name" value="Peptidase_M56"/>
</dbReference>
<feature type="transmembrane region" description="Helical" evidence="2">
    <location>
        <begin position="6"/>
        <end position="28"/>
    </location>
</feature>
<dbReference type="Proteomes" id="UP000324233">
    <property type="component" value="Chromosome"/>
</dbReference>
<dbReference type="OrthoDB" id="280643at2"/>
<proteinExistence type="predicted"/>
<reference evidence="4 5" key="1">
    <citation type="submission" date="2019-08" db="EMBL/GenBank/DDBJ databases">
        <title>Deep-cultivation of Planctomycetes and their phenomic and genomic characterization uncovers novel biology.</title>
        <authorList>
            <person name="Wiegand S."/>
            <person name="Jogler M."/>
            <person name="Boedeker C."/>
            <person name="Pinto D."/>
            <person name="Vollmers J."/>
            <person name="Rivas-Marin E."/>
            <person name="Kohn T."/>
            <person name="Peeters S.H."/>
            <person name="Heuer A."/>
            <person name="Rast P."/>
            <person name="Oberbeckmann S."/>
            <person name="Bunk B."/>
            <person name="Jeske O."/>
            <person name="Meyerdierks A."/>
            <person name="Storesund J.E."/>
            <person name="Kallscheuer N."/>
            <person name="Luecker S."/>
            <person name="Lage O.M."/>
            <person name="Pohl T."/>
            <person name="Merkel B.J."/>
            <person name="Hornburger P."/>
            <person name="Mueller R.-W."/>
            <person name="Bruemmer F."/>
            <person name="Labrenz M."/>
            <person name="Spormann A.M."/>
            <person name="Op den Camp H."/>
            <person name="Overmann J."/>
            <person name="Amann R."/>
            <person name="Jetten M.S.M."/>
            <person name="Mascher T."/>
            <person name="Medema M.H."/>
            <person name="Devos D.P."/>
            <person name="Kaster A.-K."/>
            <person name="Ovreas L."/>
            <person name="Rohde M."/>
            <person name="Galperin M.Y."/>
            <person name="Jogler C."/>
        </authorList>
    </citation>
    <scope>NUCLEOTIDE SEQUENCE [LARGE SCALE GENOMIC DNA]</scope>
    <source>
        <strain evidence="4 5">OJF2</strain>
    </source>
</reference>
<evidence type="ECO:0000313" key="4">
    <source>
        <dbReference type="EMBL" id="QEH33295.1"/>
    </source>
</evidence>
<feature type="domain" description="Peptidase M56" evidence="3">
    <location>
        <begin position="139"/>
        <end position="320"/>
    </location>
</feature>
<evidence type="ECO:0000313" key="5">
    <source>
        <dbReference type="Proteomes" id="UP000324233"/>
    </source>
</evidence>